<dbReference type="Pfam" id="PF00042">
    <property type="entry name" value="Globin"/>
    <property type="match status" value="1"/>
</dbReference>
<organism evidence="3 4">
    <name type="scientific">Stieleria marina</name>
    <dbReference type="NCBI Taxonomy" id="1930275"/>
    <lineage>
        <taxon>Bacteria</taxon>
        <taxon>Pseudomonadati</taxon>
        <taxon>Planctomycetota</taxon>
        <taxon>Planctomycetia</taxon>
        <taxon>Pirellulales</taxon>
        <taxon>Pirellulaceae</taxon>
        <taxon>Stieleria</taxon>
    </lineage>
</organism>
<dbReference type="GO" id="GO:0020037">
    <property type="term" value="F:heme binding"/>
    <property type="evidence" value="ECO:0007669"/>
    <property type="project" value="InterPro"/>
</dbReference>
<dbReference type="InterPro" id="IPR000971">
    <property type="entry name" value="Globin"/>
</dbReference>
<accession>A0A517NM21</accession>
<keyword evidence="1" id="KW-0561">Oxygen transport</keyword>
<dbReference type="RefSeq" id="WP_419189490.1">
    <property type="nucleotide sequence ID" value="NZ_CP036526.1"/>
</dbReference>
<dbReference type="GO" id="GO:0005344">
    <property type="term" value="F:oxygen carrier activity"/>
    <property type="evidence" value="ECO:0007669"/>
    <property type="project" value="UniProtKB-KW"/>
</dbReference>
<reference evidence="3 4" key="1">
    <citation type="submission" date="2019-02" db="EMBL/GenBank/DDBJ databases">
        <title>Deep-cultivation of Planctomycetes and their phenomic and genomic characterization uncovers novel biology.</title>
        <authorList>
            <person name="Wiegand S."/>
            <person name="Jogler M."/>
            <person name="Boedeker C."/>
            <person name="Pinto D."/>
            <person name="Vollmers J."/>
            <person name="Rivas-Marin E."/>
            <person name="Kohn T."/>
            <person name="Peeters S.H."/>
            <person name="Heuer A."/>
            <person name="Rast P."/>
            <person name="Oberbeckmann S."/>
            <person name="Bunk B."/>
            <person name="Jeske O."/>
            <person name="Meyerdierks A."/>
            <person name="Storesund J.E."/>
            <person name="Kallscheuer N."/>
            <person name="Luecker S."/>
            <person name="Lage O.M."/>
            <person name="Pohl T."/>
            <person name="Merkel B.J."/>
            <person name="Hornburger P."/>
            <person name="Mueller R.-W."/>
            <person name="Bruemmer F."/>
            <person name="Labrenz M."/>
            <person name="Spormann A.M."/>
            <person name="Op den Camp H."/>
            <person name="Overmann J."/>
            <person name="Amann R."/>
            <person name="Jetten M.S.M."/>
            <person name="Mascher T."/>
            <person name="Medema M.H."/>
            <person name="Devos D.P."/>
            <person name="Kaster A.-K."/>
            <person name="Ovreas L."/>
            <person name="Rohde M."/>
            <person name="Galperin M.Y."/>
            <person name="Jogler C."/>
        </authorList>
    </citation>
    <scope>NUCLEOTIDE SEQUENCE [LARGE SCALE GENOMIC DNA]</scope>
    <source>
        <strain evidence="3 4">K23_9</strain>
    </source>
</reference>
<dbReference type="EMBL" id="CP036526">
    <property type="protein sequence ID" value="QDT08123.1"/>
    <property type="molecule type" value="Genomic_DNA"/>
</dbReference>
<keyword evidence="1" id="KW-0813">Transport</keyword>
<proteinExistence type="inferred from homology"/>
<evidence type="ECO:0000313" key="4">
    <source>
        <dbReference type="Proteomes" id="UP000319817"/>
    </source>
</evidence>
<dbReference type="Gene3D" id="1.10.490.10">
    <property type="entry name" value="Globins"/>
    <property type="match status" value="1"/>
</dbReference>
<sequence>MDGTHKDLFLGSLDRCSENRNFIPVFYERFLSRSDAIRDKFKNTDFEKQNEMLLRSLKLAAGATSGDPSSLREIRERAETHDRHHLNIEPSMYETWMTTVIEVASEYDTAWTDEVEEAWTAILGHVITHMVKFY</sequence>
<keyword evidence="1" id="KW-0349">Heme</keyword>
<dbReference type="SUPFAM" id="SSF46458">
    <property type="entry name" value="Globin-like"/>
    <property type="match status" value="1"/>
</dbReference>
<dbReference type="InterPro" id="IPR009050">
    <property type="entry name" value="Globin-like_sf"/>
</dbReference>
<keyword evidence="1" id="KW-0408">Iron</keyword>
<evidence type="ECO:0000256" key="1">
    <source>
        <dbReference type="RuleBase" id="RU000356"/>
    </source>
</evidence>
<dbReference type="InterPro" id="IPR012292">
    <property type="entry name" value="Globin/Proto"/>
</dbReference>
<gene>
    <name evidence="3" type="ORF">K239x_00550</name>
</gene>
<dbReference type="GO" id="GO:0019825">
    <property type="term" value="F:oxygen binding"/>
    <property type="evidence" value="ECO:0007669"/>
    <property type="project" value="InterPro"/>
</dbReference>
<protein>
    <recommendedName>
        <fullName evidence="2">Globin domain-containing protein</fullName>
    </recommendedName>
</protein>
<keyword evidence="4" id="KW-1185">Reference proteome</keyword>
<evidence type="ECO:0000259" key="2">
    <source>
        <dbReference type="Pfam" id="PF00042"/>
    </source>
</evidence>
<dbReference type="AlphaFoldDB" id="A0A517NM21"/>
<name>A0A517NM21_9BACT</name>
<comment type="similarity">
    <text evidence="1">Belongs to the globin family.</text>
</comment>
<dbReference type="InterPro" id="IPR044399">
    <property type="entry name" value="Mb-like_M"/>
</dbReference>
<dbReference type="Proteomes" id="UP000319817">
    <property type="component" value="Chromosome"/>
</dbReference>
<dbReference type="CDD" id="cd01040">
    <property type="entry name" value="Mb-like"/>
    <property type="match status" value="1"/>
</dbReference>
<feature type="domain" description="Globin" evidence="2">
    <location>
        <begin position="26"/>
        <end position="130"/>
    </location>
</feature>
<keyword evidence="1" id="KW-0479">Metal-binding</keyword>
<evidence type="ECO:0000313" key="3">
    <source>
        <dbReference type="EMBL" id="QDT08123.1"/>
    </source>
</evidence>